<dbReference type="Proteomes" id="UP000094626">
    <property type="component" value="Chromosome"/>
</dbReference>
<dbReference type="Proteomes" id="UP000024329">
    <property type="component" value="Unassembled WGS sequence"/>
</dbReference>
<protein>
    <submittedName>
        <fullName evidence="3">Uncharacterized protein</fullName>
    </submittedName>
</protein>
<accession>A0A031K5M5</accession>
<dbReference type="KEGG" id="nre:BES08_07565"/>
<dbReference type="OrthoDB" id="7507384at2"/>
<dbReference type="RefSeq" id="WP_008833299.1">
    <property type="nucleotide sequence ID" value="NZ_BSFC01000003.1"/>
</dbReference>
<sequence length="83" mass="9140">MKKGGWQRSLIDAAVLWMAVFPAIKVLADLVRVRSFDLSGAGYYWAFAFRGSWSDIAVSLAYLAVFVGLTAAILRYSGKTLFS</sequence>
<reference evidence="3 4" key="1">
    <citation type="submission" date="2014-03" db="EMBL/GenBank/DDBJ databases">
        <title>Whole genome sequence of Novosphingobium resinovorum KF1.</title>
        <authorList>
            <person name="Gan H.M."/>
            <person name="Gan H.Y."/>
            <person name="Chew T.H."/>
            <person name="Savka M.A."/>
        </authorList>
    </citation>
    <scope>NUCLEOTIDE SEQUENCE [LARGE SCALE GENOMIC DNA]</scope>
    <source>
        <strain evidence="3 4">KF1</strain>
    </source>
</reference>
<dbReference type="PATRIC" id="fig|158500.4.peg.1102"/>
<evidence type="ECO:0000313" key="4">
    <source>
        <dbReference type="Proteomes" id="UP000024329"/>
    </source>
</evidence>
<dbReference type="EMBL" id="JFYZ01000002">
    <property type="protein sequence ID" value="EZP83882.1"/>
    <property type="molecule type" value="Genomic_DNA"/>
</dbReference>
<evidence type="ECO:0000313" key="2">
    <source>
        <dbReference type="EMBL" id="AOR76623.1"/>
    </source>
</evidence>
<keyword evidence="1" id="KW-1133">Transmembrane helix</keyword>
<reference evidence="2" key="2">
    <citation type="submission" date="2016-08" db="EMBL/GenBank/DDBJ databases">
        <authorList>
            <person name="Seilhamer J.J."/>
        </authorList>
    </citation>
    <scope>NUCLEOTIDE SEQUENCE [LARGE SCALE GENOMIC DNA]</scope>
    <source>
        <strain evidence="2">SA1</strain>
    </source>
</reference>
<keyword evidence="1" id="KW-0812">Transmembrane</keyword>
<keyword evidence="5" id="KW-1185">Reference proteome</keyword>
<reference evidence="5" key="3">
    <citation type="journal article" date="2017" name="J. Biotechnol.">
        <title>Complete genome sequence of Novosphingobium resinovorum SA1, a versatile xenobiotic-degrading bacterium capable of utilizing sulfanilic acid.</title>
        <authorList>
            <person name="Hegedus B."/>
            <person name="Kos P.B."/>
            <person name="Balint B."/>
            <person name="Maroti G."/>
            <person name="Gan H.M."/>
            <person name="Perei K."/>
            <person name="Rakhely G."/>
        </authorList>
    </citation>
    <scope>NUCLEOTIDE SEQUENCE [LARGE SCALE GENOMIC DNA]</scope>
    <source>
        <strain evidence="5">SA1</strain>
    </source>
</reference>
<evidence type="ECO:0000313" key="5">
    <source>
        <dbReference type="Proteomes" id="UP000094626"/>
    </source>
</evidence>
<dbReference type="EMBL" id="CP017075">
    <property type="protein sequence ID" value="AOR76623.1"/>
    <property type="molecule type" value="Genomic_DNA"/>
</dbReference>
<dbReference type="STRING" id="158500.BES08_07565"/>
<evidence type="ECO:0000313" key="3">
    <source>
        <dbReference type="EMBL" id="EZP83882.1"/>
    </source>
</evidence>
<gene>
    <name evidence="2" type="ORF">BES08_07565</name>
    <name evidence="3" type="ORF">BV97_01074</name>
</gene>
<keyword evidence="1" id="KW-0472">Membrane</keyword>
<feature type="transmembrane region" description="Helical" evidence="1">
    <location>
        <begin position="52"/>
        <end position="74"/>
    </location>
</feature>
<organism evidence="3 4">
    <name type="scientific">Novosphingobium resinovorum</name>
    <dbReference type="NCBI Taxonomy" id="158500"/>
    <lineage>
        <taxon>Bacteria</taxon>
        <taxon>Pseudomonadati</taxon>
        <taxon>Pseudomonadota</taxon>
        <taxon>Alphaproteobacteria</taxon>
        <taxon>Sphingomonadales</taxon>
        <taxon>Sphingomonadaceae</taxon>
        <taxon>Novosphingobium</taxon>
    </lineage>
</organism>
<evidence type="ECO:0000256" key="1">
    <source>
        <dbReference type="SAM" id="Phobius"/>
    </source>
</evidence>
<dbReference type="AlphaFoldDB" id="A0A031K5M5"/>
<name>A0A031K5M5_9SPHN</name>
<proteinExistence type="predicted"/>